<protein>
    <submittedName>
        <fullName evidence="2">Uncharacterized protein</fullName>
    </submittedName>
</protein>
<evidence type="ECO:0000313" key="2">
    <source>
        <dbReference type="EnsemblPlants" id="ORUFI05G04270.1"/>
    </source>
</evidence>
<dbReference type="Proteomes" id="UP000008022">
    <property type="component" value="Unassembled WGS sequence"/>
</dbReference>
<keyword evidence="3" id="KW-1185">Reference proteome</keyword>
<reference evidence="2" key="2">
    <citation type="submission" date="2015-06" db="UniProtKB">
        <authorList>
            <consortium name="EnsemblPlants"/>
        </authorList>
    </citation>
    <scope>IDENTIFICATION</scope>
</reference>
<feature type="region of interest" description="Disordered" evidence="1">
    <location>
        <begin position="1"/>
        <end position="25"/>
    </location>
</feature>
<reference evidence="3" key="1">
    <citation type="submission" date="2013-06" db="EMBL/GenBank/DDBJ databases">
        <authorList>
            <person name="Zhao Q."/>
        </authorList>
    </citation>
    <scope>NUCLEOTIDE SEQUENCE</scope>
    <source>
        <strain evidence="3">cv. W1943</strain>
    </source>
</reference>
<evidence type="ECO:0000256" key="1">
    <source>
        <dbReference type="SAM" id="MobiDB-lite"/>
    </source>
</evidence>
<evidence type="ECO:0000313" key="3">
    <source>
        <dbReference type="Proteomes" id="UP000008022"/>
    </source>
</evidence>
<sequence length="108" mass="11423">ISPNTLGASERRKDGGSPPRATAWRDSEGALYQLGKHVEGCANGDRRRRRGWSCSKPEGLNRDHQVLARQGLRAAAATGGAGVLGPRVGWAEAGGLRNLLLLRLTALG</sequence>
<dbReference type="AlphaFoldDB" id="A0A0E0PHU9"/>
<dbReference type="HOGENOM" id="CLU_2203768_0_0_1"/>
<proteinExistence type="predicted"/>
<accession>A0A0E0PHU9</accession>
<dbReference type="Gramene" id="ORUFI05G04270.1">
    <property type="protein sequence ID" value="ORUFI05G04270.1"/>
    <property type="gene ID" value="ORUFI05G04270"/>
</dbReference>
<dbReference type="EnsemblPlants" id="ORUFI05G04270.1">
    <property type="protein sequence ID" value="ORUFI05G04270.1"/>
    <property type="gene ID" value="ORUFI05G04270"/>
</dbReference>
<organism evidence="2 3">
    <name type="scientific">Oryza rufipogon</name>
    <name type="common">Brownbeard rice</name>
    <name type="synonym">Asian wild rice</name>
    <dbReference type="NCBI Taxonomy" id="4529"/>
    <lineage>
        <taxon>Eukaryota</taxon>
        <taxon>Viridiplantae</taxon>
        <taxon>Streptophyta</taxon>
        <taxon>Embryophyta</taxon>
        <taxon>Tracheophyta</taxon>
        <taxon>Spermatophyta</taxon>
        <taxon>Magnoliopsida</taxon>
        <taxon>Liliopsida</taxon>
        <taxon>Poales</taxon>
        <taxon>Poaceae</taxon>
        <taxon>BOP clade</taxon>
        <taxon>Oryzoideae</taxon>
        <taxon>Oryzeae</taxon>
        <taxon>Oryzinae</taxon>
        <taxon>Oryza</taxon>
    </lineage>
</organism>
<name>A0A0E0PHU9_ORYRU</name>